<evidence type="ECO:0000313" key="6">
    <source>
        <dbReference type="Proteomes" id="UP000824782"/>
    </source>
</evidence>
<dbReference type="Pfam" id="PF02234">
    <property type="entry name" value="CDI"/>
    <property type="match status" value="1"/>
</dbReference>
<dbReference type="Gene3D" id="4.10.365.10">
    <property type="entry name" value="p27"/>
    <property type="match status" value="1"/>
</dbReference>
<dbReference type="AlphaFoldDB" id="A0AAV7CXI2"/>
<dbReference type="GO" id="GO:0006974">
    <property type="term" value="P:DNA damage response"/>
    <property type="evidence" value="ECO:0007669"/>
    <property type="project" value="TreeGrafter"/>
</dbReference>
<sequence length="144" mass="16904">MFNARAILRANGSTEKVCRNLFGETDHEQIKKDFKELMSTTLEEAKRTWNFDFETDTPLEGNFVWERVDGQQEETREEDGDKASKLVPLQELESKESISSKRKQTVITGMICLYTIIFKELFGLILYSVWWLWYNPKRSSLQVP</sequence>
<keyword evidence="3" id="KW-0472">Membrane</keyword>
<feature type="transmembrane region" description="Helical" evidence="3">
    <location>
        <begin position="111"/>
        <end position="134"/>
    </location>
</feature>
<keyword evidence="6" id="KW-1185">Reference proteome</keyword>
<dbReference type="EMBL" id="WNYA01000002">
    <property type="protein sequence ID" value="KAG8589668.1"/>
    <property type="molecule type" value="Genomic_DNA"/>
</dbReference>
<name>A0AAV7CXI2_ENGPU</name>
<keyword evidence="2" id="KW-0649">Protein kinase inhibitor</keyword>
<comment type="caution">
    <text evidence="5">The sequence shown here is derived from an EMBL/GenBank/DDBJ whole genome shotgun (WGS) entry which is preliminary data.</text>
</comment>
<comment type="similarity">
    <text evidence="1">Belongs to the CDI family.</text>
</comment>
<dbReference type="GO" id="GO:0005634">
    <property type="term" value="C:nucleus"/>
    <property type="evidence" value="ECO:0007669"/>
    <property type="project" value="InterPro"/>
</dbReference>
<evidence type="ECO:0000259" key="4">
    <source>
        <dbReference type="Pfam" id="PF02234"/>
    </source>
</evidence>
<dbReference type="PANTHER" id="PTHR46778">
    <property type="entry name" value="CYCLIN-DEPENDENT KINASE INHIBITOR 1-RELATED"/>
    <property type="match status" value="1"/>
</dbReference>
<gene>
    <name evidence="5" type="ORF">GDO81_006486</name>
</gene>
<dbReference type="PANTHER" id="PTHR46778:SF1">
    <property type="entry name" value="CYCLIN-DEPENDENT KINASE INHIBITOR 1"/>
    <property type="match status" value="1"/>
</dbReference>
<protein>
    <recommendedName>
        <fullName evidence="4">Cyclin-dependent kinase inhibitor domain-containing protein</fullName>
    </recommendedName>
</protein>
<keyword evidence="3" id="KW-1133">Transmembrane helix</keyword>
<dbReference type="GO" id="GO:2000045">
    <property type="term" value="P:regulation of G1/S transition of mitotic cell cycle"/>
    <property type="evidence" value="ECO:0007669"/>
    <property type="project" value="TreeGrafter"/>
</dbReference>
<keyword evidence="3" id="KW-0812">Transmembrane</keyword>
<dbReference type="GO" id="GO:0000307">
    <property type="term" value="C:cyclin-dependent protein kinase holoenzyme complex"/>
    <property type="evidence" value="ECO:0007669"/>
    <property type="project" value="TreeGrafter"/>
</dbReference>
<proteinExistence type="inferred from homology"/>
<evidence type="ECO:0000256" key="2">
    <source>
        <dbReference type="ARBA" id="ARBA00023013"/>
    </source>
</evidence>
<dbReference type="InterPro" id="IPR029841">
    <property type="entry name" value="CDKN1A"/>
</dbReference>
<evidence type="ECO:0000256" key="1">
    <source>
        <dbReference type="ARBA" id="ARBA00006726"/>
    </source>
</evidence>
<dbReference type="GO" id="GO:0072331">
    <property type="term" value="P:signal transduction by p53 class mediator"/>
    <property type="evidence" value="ECO:0007669"/>
    <property type="project" value="InterPro"/>
</dbReference>
<dbReference type="GO" id="GO:0004861">
    <property type="term" value="F:cyclin-dependent protein serine/threonine kinase inhibitor activity"/>
    <property type="evidence" value="ECO:0007669"/>
    <property type="project" value="InterPro"/>
</dbReference>
<reference evidence="5" key="1">
    <citation type="thesis" date="2020" institute="ProQuest LLC" country="789 East Eisenhower Parkway, Ann Arbor, MI, USA">
        <title>Comparative Genomics and Chromosome Evolution.</title>
        <authorList>
            <person name="Mudd A.B."/>
        </authorList>
    </citation>
    <scope>NUCLEOTIDE SEQUENCE</scope>
    <source>
        <strain evidence="5">237g6f4</strain>
        <tissue evidence="5">Blood</tissue>
    </source>
</reference>
<accession>A0AAV7CXI2</accession>
<evidence type="ECO:0000313" key="5">
    <source>
        <dbReference type="EMBL" id="KAG8589668.1"/>
    </source>
</evidence>
<feature type="domain" description="Cyclin-dependent kinase inhibitor" evidence="4">
    <location>
        <begin position="20"/>
        <end position="68"/>
    </location>
</feature>
<evidence type="ECO:0000256" key="3">
    <source>
        <dbReference type="SAM" id="Phobius"/>
    </source>
</evidence>
<dbReference type="InterPro" id="IPR003175">
    <property type="entry name" value="CDI_dom"/>
</dbReference>
<organism evidence="5 6">
    <name type="scientific">Engystomops pustulosus</name>
    <name type="common">Tungara frog</name>
    <name type="synonym">Physalaemus pustulosus</name>
    <dbReference type="NCBI Taxonomy" id="76066"/>
    <lineage>
        <taxon>Eukaryota</taxon>
        <taxon>Metazoa</taxon>
        <taxon>Chordata</taxon>
        <taxon>Craniata</taxon>
        <taxon>Vertebrata</taxon>
        <taxon>Euteleostomi</taxon>
        <taxon>Amphibia</taxon>
        <taxon>Batrachia</taxon>
        <taxon>Anura</taxon>
        <taxon>Neobatrachia</taxon>
        <taxon>Hyloidea</taxon>
        <taxon>Leptodactylidae</taxon>
        <taxon>Leiuperinae</taxon>
        <taxon>Engystomops</taxon>
    </lineage>
</organism>
<dbReference type="InterPro" id="IPR044898">
    <property type="entry name" value="CDI_dom_sf"/>
</dbReference>
<dbReference type="Proteomes" id="UP000824782">
    <property type="component" value="Unassembled WGS sequence"/>
</dbReference>